<gene>
    <name evidence="2" type="ORF">IAR55_005506</name>
</gene>
<dbReference type="RefSeq" id="XP_066801165.1">
    <property type="nucleotide sequence ID" value="XM_066948597.1"/>
</dbReference>
<dbReference type="EMBL" id="JBCAWK010000010">
    <property type="protein sequence ID" value="KAK8847647.1"/>
    <property type="molecule type" value="Genomic_DNA"/>
</dbReference>
<dbReference type="GeneID" id="92182764"/>
<protein>
    <submittedName>
        <fullName evidence="2">Uncharacterized protein</fullName>
    </submittedName>
</protein>
<evidence type="ECO:0000256" key="1">
    <source>
        <dbReference type="SAM" id="MobiDB-lite"/>
    </source>
</evidence>
<keyword evidence="3" id="KW-1185">Reference proteome</keyword>
<sequence length="213" mass="24123">MSRASLYNTGVGLAAYLCPAPGEAYLSHDQARRISVPVDHRSGTTGQRRRGTSVQLLPHFEAQAQGPTPALPRRDLGQHKEDKRRKPPANKDQMCWQIYFLAKHMAARPHDGTCEACFKRAYVASGKVGMSYRYWETLFYHKRDLSSIGWNRLWDGEWVEGEIMKLMSLSRWWCMSSCSSVTYELAAAFLCRDAGDDRPPNAQFELTSEQGSS</sequence>
<proteinExistence type="predicted"/>
<comment type="caution">
    <text evidence="2">The sequence shown here is derived from an EMBL/GenBank/DDBJ whole genome shotgun (WGS) entry which is preliminary data.</text>
</comment>
<feature type="compositionally biased region" description="Basic and acidic residues" evidence="1">
    <location>
        <begin position="72"/>
        <end position="81"/>
    </location>
</feature>
<evidence type="ECO:0000313" key="2">
    <source>
        <dbReference type="EMBL" id="KAK8847647.1"/>
    </source>
</evidence>
<organism evidence="2 3">
    <name type="scientific">Kwoniella newhampshirensis</name>
    <dbReference type="NCBI Taxonomy" id="1651941"/>
    <lineage>
        <taxon>Eukaryota</taxon>
        <taxon>Fungi</taxon>
        <taxon>Dikarya</taxon>
        <taxon>Basidiomycota</taxon>
        <taxon>Agaricomycotina</taxon>
        <taxon>Tremellomycetes</taxon>
        <taxon>Tremellales</taxon>
        <taxon>Cryptococcaceae</taxon>
        <taxon>Kwoniella</taxon>
    </lineage>
</organism>
<feature type="region of interest" description="Disordered" evidence="1">
    <location>
        <begin position="61"/>
        <end position="89"/>
    </location>
</feature>
<accession>A0AAW0YWB6</accession>
<evidence type="ECO:0000313" key="3">
    <source>
        <dbReference type="Proteomes" id="UP001388673"/>
    </source>
</evidence>
<dbReference type="AlphaFoldDB" id="A0AAW0YWB6"/>
<dbReference type="Proteomes" id="UP001388673">
    <property type="component" value="Unassembled WGS sequence"/>
</dbReference>
<name>A0AAW0YWB6_9TREE</name>
<reference evidence="2 3" key="1">
    <citation type="journal article" date="2024" name="bioRxiv">
        <title>Comparative genomics of Cryptococcus and Kwoniella reveals pathogenesis evolution and contrasting karyotype dynamics via intercentromeric recombination or chromosome fusion.</title>
        <authorList>
            <person name="Coelho M.A."/>
            <person name="David-Palma M."/>
            <person name="Shea T."/>
            <person name="Bowers K."/>
            <person name="McGinley-Smith S."/>
            <person name="Mohammad A.W."/>
            <person name="Gnirke A."/>
            <person name="Yurkov A.M."/>
            <person name="Nowrousian M."/>
            <person name="Sun S."/>
            <person name="Cuomo C.A."/>
            <person name="Heitman J."/>
        </authorList>
    </citation>
    <scope>NUCLEOTIDE SEQUENCE [LARGE SCALE GENOMIC DNA]</scope>
    <source>
        <strain evidence="2 3">CBS 13917</strain>
    </source>
</reference>
<dbReference type="KEGG" id="kne:92182764"/>